<dbReference type="GO" id="GO:0046872">
    <property type="term" value="F:metal ion binding"/>
    <property type="evidence" value="ECO:0007669"/>
    <property type="project" value="UniProtKB-KW"/>
</dbReference>
<accession>A0A382AJM2</accession>
<evidence type="ECO:0000256" key="5">
    <source>
        <dbReference type="ARBA" id="ARBA00022748"/>
    </source>
</evidence>
<dbReference type="InterPro" id="IPR004329">
    <property type="entry name" value="CcmE"/>
</dbReference>
<keyword evidence="3" id="KW-0812">Transmembrane</keyword>
<evidence type="ECO:0000256" key="3">
    <source>
        <dbReference type="ARBA" id="ARBA00022692"/>
    </source>
</evidence>
<dbReference type="GO" id="GO:0017003">
    <property type="term" value="P:protein-heme linkage"/>
    <property type="evidence" value="ECO:0007669"/>
    <property type="project" value="InterPro"/>
</dbReference>
<dbReference type="Gene3D" id="2.40.50.140">
    <property type="entry name" value="Nucleic acid-binding proteins"/>
    <property type="match status" value="1"/>
</dbReference>
<evidence type="ECO:0000256" key="7">
    <source>
        <dbReference type="ARBA" id="ARBA00023004"/>
    </source>
</evidence>
<dbReference type="Pfam" id="PF03100">
    <property type="entry name" value="CcmE"/>
    <property type="match status" value="1"/>
</dbReference>
<evidence type="ECO:0008006" key="10">
    <source>
        <dbReference type="Google" id="ProtNLM"/>
    </source>
</evidence>
<evidence type="ECO:0000256" key="1">
    <source>
        <dbReference type="ARBA" id="ARBA00004370"/>
    </source>
</evidence>
<evidence type="ECO:0000256" key="6">
    <source>
        <dbReference type="ARBA" id="ARBA00022989"/>
    </source>
</evidence>
<dbReference type="InterPro" id="IPR012340">
    <property type="entry name" value="NA-bd_OB-fold"/>
</dbReference>
<evidence type="ECO:0000256" key="8">
    <source>
        <dbReference type="ARBA" id="ARBA00023136"/>
    </source>
</evidence>
<protein>
    <recommendedName>
        <fullName evidence="10">Cytochrome c-type biogenesis protein CcmE</fullName>
    </recommendedName>
</protein>
<dbReference type="InterPro" id="IPR036127">
    <property type="entry name" value="CcmE-like_sf"/>
</dbReference>
<keyword evidence="5" id="KW-0201">Cytochrome c-type biogenesis</keyword>
<organism evidence="9">
    <name type="scientific">marine metagenome</name>
    <dbReference type="NCBI Taxonomy" id="408172"/>
    <lineage>
        <taxon>unclassified sequences</taxon>
        <taxon>metagenomes</taxon>
        <taxon>ecological metagenomes</taxon>
    </lineage>
</organism>
<dbReference type="PANTHER" id="PTHR34128">
    <property type="entry name" value="CYTOCHROME C-TYPE BIOGENESIS PROTEIN CCME HOMOLOG, MITOCHONDRIAL"/>
    <property type="match status" value="1"/>
</dbReference>
<keyword evidence="7" id="KW-0408">Iron</keyword>
<dbReference type="PANTHER" id="PTHR34128:SF2">
    <property type="entry name" value="CYTOCHROME C-TYPE BIOGENESIS PROTEIN CCME HOMOLOG, MITOCHONDRIAL"/>
    <property type="match status" value="1"/>
</dbReference>
<dbReference type="EMBL" id="UINC01025507">
    <property type="protein sequence ID" value="SVB01203.1"/>
    <property type="molecule type" value="Genomic_DNA"/>
</dbReference>
<dbReference type="HAMAP" id="MF_01959">
    <property type="entry name" value="CcmE"/>
    <property type="match status" value="1"/>
</dbReference>
<dbReference type="GO" id="GO:0020037">
    <property type="term" value="F:heme binding"/>
    <property type="evidence" value="ECO:0007669"/>
    <property type="project" value="InterPro"/>
</dbReference>
<evidence type="ECO:0000313" key="9">
    <source>
        <dbReference type="EMBL" id="SVB01203.1"/>
    </source>
</evidence>
<dbReference type="NCBIfam" id="NF009727">
    <property type="entry name" value="PRK13254.1-1"/>
    <property type="match status" value="1"/>
</dbReference>
<name>A0A382AJM2_9ZZZZ</name>
<dbReference type="SUPFAM" id="SSF82093">
    <property type="entry name" value="Heme chaperone CcmE"/>
    <property type="match status" value="1"/>
</dbReference>
<dbReference type="GO" id="GO:0005886">
    <property type="term" value="C:plasma membrane"/>
    <property type="evidence" value="ECO:0007669"/>
    <property type="project" value="InterPro"/>
</dbReference>
<sequence length="146" mass="16895">MTIRFQRLLLILFSLIFLSSAILLILFNSKKNLVFFFTPSELINSDSTINDVVRIGGFVEKDSIINKGNNSYNFVITDNNNKVLVEYSGLLPDLFKEEQGVVIEGRLMSDFTIHAFTVFAKHDENYMPASIQKQLQNNQYWKKNYK</sequence>
<keyword evidence="2" id="KW-0349">Heme</keyword>
<keyword evidence="4" id="KW-0479">Metal-binding</keyword>
<dbReference type="AlphaFoldDB" id="A0A382AJM2"/>
<proteinExistence type="inferred from homology"/>
<evidence type="ECO:0000256" key="4">
    <source>
        <dbReference type="ARBA" id="ARBA00022723"/>
    </source>
</evidence>
<reference evidence="9" key="1">
    <citation type="submission" date="2018-05" db="EMBL/GenBank/DDBJ databases">
        <authorList>
            <person name="Lanie J.A."/>
            <person name="Ng W.-L."/>
            <person name="Kazmierczak K.M."/>
            <person name="Andrzejewski T.M."/>
            <person name="Davidsen T.M."/>
            <person name="Wayne K.J."/>
            <person name="Tettelin H."/>
            <person name="Glass J.I."/>
            <person name="Rusch D."/>
            <person name="Podicherti R."/>
            <person name="Tsui H.-C.T."/>
            <person name="Winkler M.E."/>
        </authorList>
    </citation>
    <scope>NUCLEOTIDE SEQUENCE</scope>
</reference>
<comment type="subcellular location">
    <subcellularLocation>
        <location evidence="1">Membrane</location>
    </subcellularLocation>
</comment>
<keyword evidence="6" id="KW-1133">Transmembrane helix</keyword>
<evidence type="ECO:0000256" key="2">
    <source>
        <dbReference type="ARBA" id="ARBA00022617"/>
    </source>
</evidence>
<dbReference type="GO" id="GO:0017004">
    <property type="term" value="P:cytochrome complex assembly"/>
    <property type="evidence" value="ECO:0007669"/>
    <property type="project" value="UniProtKB-KW"/>
</dbReference>
<keyword evidence="8" id="KW-0472">Membrane</keyword>
<gene>
    <name evidence="9" type="ORF">METZ01_LOCUS154057</name>
</gene>